<keyword evidence="2" id="KW-1185">Reference proteome</keyword>
<dbReference type="Proteomes" id="UP000249890">
    <property type="component" value="Chromosome"/>
</dbReference>
<reference evidence="1 2" key="1">
    <citation type="submission" date="2017-06" db="EMBL/GenBank/DDBJ databases">
        <title>Complete genome sequence of Paenibacillus donghaensis KCTC 13049T isolated from East Sea sediment, South Korea.</title>
        <authorList>
            <person name="Jung B.K."/>
            <person name="Hong S.-J."/>
            <person name="Shin J.-H."/>
        </authorList>
    </citation>
    <scope>NUCLEOTIDE SEQUENCE [LARGE SCALE GENOMIC DNA]</scope>
    <source>
        <strain evidence="1 2">KCTC 13049</strain>
    </source>
</reference>
<dbReference type="KEGG" id="pdh:B9T62_17065"/>
<dbReference type="OrthoDB" id="2657780at2"/>
<sequence>MSESMTKPFSEVVDYCSQCGAEIKFGQIVIRYGRELLCDTNCLCDWVGADEVSVPEPAKH</sequence>
<dbReference type="AlphaFoldDB" id="A0A2Z2K9Y9"/>
<dbReference type="RefSeq" id="WP_087916343.1">
    <property type="nucleotide sequence ID" value="NZ_CP021780.1"/>
</dbReference>
<name>A0A2Z2K9Y9_9BACL</name>
<protein>
    <submittedName>
        <fullName evidence="1">Uncharacterized protein</fullName>
    </submittedName>
</protein>
<gene>
    <name evidence="1" type="ORF">B9T62_17065</name>
</gene>
<evidence type="ECO:0000313" key="2">
    <source>
        <dbReference type="Proteomes" id="UP000249890"/>
    </source>
</evidence>
<evidence type="ECO:0000313" key="1">
    <source>
        <dbReference type="EMBL" id="ASA22344.1"/>
    </source>
</evidence>
<accession>A0A2Z2K9Y9</accession>
<organism evidence="1 2">
    <name type="scientific">Paenibacillus donghaensis</name>
    <dbReference type="NCBI Taxonomy" id="414771"/>
    <lineage>
        <taxon>Bacteria</taxon>
        <taxon>Bacillati</taxon>
        <taxon>Bacillota</taxon>
        <taxon>Bacilli</taxon>
        <taxon>Bacillales</taxon>
        <taxon>Paenibacillaceae</taxon>
        <taxon>Paenibacillus</taxon>
    </lineage>
</organism>
<dbReference type="EMBL" id="CP021780">
    <property type="protein sequence ID" value="ASA22344.1"/>
    <property type="molecule type" value="Genomic_DNA"/>
</dbReference>
<proteinExistence type="predicted"/>